<dbReference type="Proteomes" id="UP001596540">
    <property type="component" value="Unassembled WGS sequence"/>
</dbReference>
<gene>
    <name evidence="2" type="ORF">ACFQRF_23315</name>
</gene>
<feature type="region of interest" description="Disordered" evidence="1">
    <location>
        <begin position="1"/>
        <end position="84"/>
    </location>
</feature>
<name>A0ABW2KNW5_9ACTN</name>
<comment type="caution">
    <text evidence="2">The sequence shown here is derived from an EMBL/GenBank/DDBJ whole genome shotgun (WGS) entry which is preliminary data.</text>
</comment>
<evidence type="ECO:0000313" key="3">
    <source>
        <dbReference type="Proteomes" id="UP001596540"/>
    </source>
</evidence>
<organism evidence="2 3">
    <name type="scientific">Marinactinospora rubrisoli</name>
    <dbReference type="NCBI Taxonomy" id="2715399"/>
    <lineage>
        <taxon>Bacteria</taxon>
        <taxon>Bacillati</taxon>
        <taxon>Actinomycetota</taxon>
        <taxon>Actinomycetes</taxon>
        <taxon>Streptosporangiales</taxon>
        <taxon>Nocardiopsidaceae</taxon>
        <taxon>Marinactinospora</taxon>
    </lineage>
</organism>
<dbReference type="RefSeq" id="WP_379873310.1">
    <property type="nucleotide sequence ID" value="NZ_JBHTBH010000013.1"/>
</dbReference>
<evidence type="ECO:0000313" key="2">
    <source>
        <dbReference type="EMBL" id="MFC7330664.1"/>
    </source>
</evidence>
<feature type="compositionally biased region" description="Basic and acidic residues" evidence="1">
    <location>
        <begin position="33"/>
        <end position="54"/>
    </location>
</feature>
<proteinExistence type="predicted"/>
<feature type="compositionally biased region" description="Basic and acidic residues" evidence="1">
    <location>
        <begin position="1"/>
        <end position="17"/>
    </location>
</feature>
<keyword evidence="3" id="KW-1185">Reference proteome</keyword>
<sequence length="84" mass="9483">MSGRDSDSDNDDEHRPDLSATFDHPPMTVGEVRALRDAARLSRSDDPAEREAGLRESAAITTDFKRRHDLNEFYQPRSPRRSAG</sequence>
<protein>
    <submittedName>
        <fullName evidence="2">Uncharacterized protein</fullName>
    </submittedName>
</protein>
<evidence type="ECO:0000256" key="1">
    <source>
        <dbReference type="SAM" id="MobiDB-lite"/>
    </source>
</evidence>
<dbReference type="EMBL" id="JBHTBH010000013">
    <property type="protein sequence ID" value="MFC7330664.1"/>
    <property type="molecule type" value="Genomic_DNA"/>
</dbReference>
<reference evidence="3" key="1">
    <citation type="journal article" date="2019" name="Int. J. Syst. Evol. Microbiol.">
        <title>The Global Catalogue of Microorganisms (GCM) 10K type strain sequencing project: providing services to taxonomists for standard genome sequencing and annotation.</title>
        <authorList>
            <consortium name="The Broad Institute Genomics Platform"/>
            <consortium name="The Broad Institute Genome Sequencing Center for Infectious Disease"/>
            <person name="Wu L."/>
            <person name="Ma J."/>
        </authorList>
    </citation>
    <scope>NUCLEOTIDE SEQUENCE [LARGE SCALE GENOMIC DNA]</scope>
    <source>
        <strain evidence="3">CGMCC 4.7382</strain>
    </source>
</reference>
<accession>A0ABW2KNW5</accession>